<feature type="domain" description="PDZ" evidence="8">
    <location>
        <begin position="721"/>
        <end position="803"/>
    </location>
</feature>
<keyword evidence="2 5" id="KW-0645">Protease</keyword>
<dbReference type="InterPro" id="IPR011600">
    <property type="entry name" value="Pept_C14_caspase"/>
</dbReference>
<dbReference type="GO" id="GO:0007165">
    <property type="term" value="P:signal transduction"/>
    <property type="evidence" value="ECO:0007669"/>
    <property type="project" value="TreeGrafter"/>
</dbReference>
<feature type="signal peptide" evidence="7">
    <location>
        <begin position="1"/>
        <end position="20"/>
    </location>
</feature>
<dbReference type="Proteomes" id="UP000636888">
    <property type="component" value="Unassembled WGS sequence"/>
</dbReference>
<comment type="similarity">
    <text evidence="1 5">Belongs to the peptidase S41A family.</text>
</comment>
<dbReference type="AlphaFoldDB" id="A0A8J7M2K1"/>
<dbReference type="Gene3D" id="3.40.50.1460">
    <property type="match status" value="1"/>
</dbReference>
<dbReference type="CDD" id="cd06782">
    <property type="entry name" value="cpPDZ_CPP-like"/>
    <property type="match status" value="1"/>
</dbReference>
<dbReference type="Gene3D" id="2.30.42.10">
    <property type="match status" value="1"/>
</dbReference>
<keyword evidence="6" id="KW-0175">Coiled coil</keyword>
<evidence type="ECO:0000313" key="10">
    <source>
        <dbReference type="Proteomes" id="UP000636888"/>
    </source>
</evidence>
<comment type="caution">
    <text evidence="9">The sequence shown here is derived from an EMBL/GenBank/DDBJ whole genome shotgun (WGS) entry which is preliminary data.</text>
</comment>
<evidence type="ECO:0000256" key="4">
    <source>
        <dbReference type="ARBA" id="ARBA00022825"/>
    </source>
</evidence>
<name>A0A8J7M2K1_9BACT</name>
<dbReference type="InterPro" id="IPR029030">
    <property type="entry name" value="Caspase-like_dom_sf"/>
</dbReference>
<dbReference type="Pfam" id="PF03572">
    <property type="entry name" value="Peptidase_S41"/>
    <property type="match status" value="1"/>
</dbReference>
<sequence length="1064" mass="118425">MKKHLYLVLVCILAGTLALAGEPAHCAESRGLRVVAKDAETDLAGEINLYNKTYAVIIGIDRYRQLPPDRQLSNAVKDAKGVEETLRKHYRFDKIYTLYDENATRDNIMRLLTGELPKTLGKEDALFVFWAGHGNQEHTDDGDLGYLIPYDGTSDGIYGNITMSQLKDDISRALPAKHVFYAFDACYSGLLTTRGVGVKVSRDLGYLKNITKERTRQVLTAGSKGQEVLDGGIGGHSVFTGRFIEMLETSTDYLTANEIQSTLREKVFQDARARGHEQTPGYGTLYGMGDFVFIPSLQQKLANSQSEEDHIRNELRVLEESARRLQSEADRRQAERAQQILAAKLKAEEQLKQSLTEEQKRREKESVENEAALARYQSEQERLLKLKQELDKKKKLVSAGFNSLDVAVSELRKMNLQLTDLAKDEARARVEVAARYEVKVAKAKARQRDEFETEDEFTARAQKEIIVLERQKQAELAEVTSQSSFLKNEITALTQKQYPVDVPLVQVDLGKYNIEGNYFPLVLKSVSTSPISFTLNAKIPISVELGKKFKQQFEHGLIRPSLQARPNGDIVRAALVNDADKYEMVGTFSSGYLNKVASLDSSSAQGAAYDRQDEERRCREAEKTATSSLADKMELIGDVMAILEKSYVDSISKDTLLRKFFNQVSFRCDEGRESKTCLIDLLTHPSAGNTSQLCGDSQYFVINSVLSSLDPHSSLMPPQVFKEMKIDTKGAFYGLGIEITINDGILTVISPIEESPAFKGGIRPGDHILKIDGQETKSLSITEAVKRMRGPRGTTVILTIMREGFDKPKEFTLERDIIQVKSIRAKLLGEGYGYVRIAQFQEKTADNLEKALKNLQDEVPLKGLVLDLRNDPGGLLDQAVRVSEHFIPVGKLIVYTEGRERDSKMRFTSRTGDKESDYPIVVLINGGSASASEIVAGALQDHQRATIIGTTSFGKGSVQTIIPLSDGSGLRLTTARYFTPSGRSIQGKGITPDIRVWAGSDARKLLASDKETILVFSFPQQPIVKDQPNTPATWEDILRSDMQVLRALELLKKGTPLLRPAHDG</sequence>
<organism evidence="9 10">
    <name type="scientific">Geomesophilobacter sediminis</name>
    <dbReference type="NCBI Taxonomy" id="2798584"/>
    <lineage>
        <taxon>Bacteria</taxon>
        <taxon>Pseudomonadati</taxon>
        <taxon>Thermodesulfobacteriota</taxon>
        <taxon>Desulfuromonadia</taxon>
        <taxon>Geobacterales</taxon>
        <taxon>Geobacteraceae</taxon>
        <taxon>Geomesophilobacter</taxon>
    </lineage>
</organism>
<dbReference type="InterPro" id="IPR004447">
    <property type="entry name" value="Peptidase_S41A"/>
</dbReference>
<feature type="coiled-coil region" evidence="6">
    <location>
        <begin position="301"/>
        <end position="396"/>
    </location>
</feature>
<keyword evidence="3 5" id="KW-0378">Hydrolase</keyword>
<dbReference type="SUPFAM" id="SSF52096">
    <property type="entry name" value="ClpP/crotonase"/>
    <property type="match status" value="1"/>
</dbReference>
<proteinExistence type="inferred from homology"/>
<dbReference type="SUPFAM" id="SSF52129">
    <property type="entry name" value="Caspase-like"/>
    <property type="match status" value="1"/>
</dbReference>
<dbReference type="InterPro" id="IPR029045">
    <property type="entry name" value="ClpP/crotonase-like_dom_sf"/>
</dbReference>
<evidence type="ECO:0000256" key="7">
    <source>
        <dbReference type="SAM" id="SignalP"/>
    </source>
</evidence>
<dbReference type="PROSITE" id="PS50106">
    <property type="entry name" value="PDZ"/>
    <property type="match status" value="1"/>
</dbReference>
<evidence type="ECO:0000256" key="6">
    <source>
        <dbReference type="SAM" id="Coils"/>
    </source>
</evidence>
<dbReference type="NCBIfam" id="TIGR00225">
    <property type="entry name" value="prc"/>
    <property type="match status" value="1"/>
</dbReference>
<protein>
    <submittedName>
        <fullName evidence="9">Caspase family protein</fullName>
    </submittedName>
</protein>
<dbReference type="FunFam" id="2.30.42.10:FF:000063">
    <property type="entry name" value="Peptidase, S41 family"/>
    <property type="match status" value="1"/>
</dbReference>
<gene>
    <name evidence="9" type="ORF">JFN93_22925</name>
</gene>
<dbReference type="SMART" id="SM00245">
    <property type="entry name" value="TSPc"/>
    <property type="match status" value="1"/>
</dbReference>
<dbReference type="InterPro" id="IPR036034">
    <property type="entry name" value="PDZ_sf"/>
</dbReference>
<dbReference type="EMBL" id="JAEMHM010000025">
    <property type="protein sequence ID" value="MBJ6727579.1"/>
    <property type="molecule type" value="Genomic_DNA"/>
</dbReference>
<accession>A0A8J7M2K1</accession>
<evidence type="ECO:0000313" key="9">
    <source>
        <dbReference type="EMBL" id="MBJ6727579.1"/>
    </source>
</evidence>
<dbReference type="InterPro" id="IPR005151">
    <property type="entry name" value="Tail-specific_protease"/>
</dbReference>
<dbReference type="Gene3D" id="3.30.750.44">
    <property type="match status" value="1"/>
</dbReference>
<dbReference type="GO" id="GO:0030288">
    <property type="term" value="C:outer membrane-bounded periplasmic space"/>
    <property type="evidence" value="ECO:0007669"/>
    <property type="project" value="TreeGrafter"/>
</dbReference>
<dbReference type="GO" id="GO:0004197">
    <property type="term" value="F:cysteine-type endopeptidase activity"/>
    <property type="evidence" value="ECO:0007669"/>
    <property type="project" value="InterPro"/>
</dbReference>
<dbReference type="SUPFAM" id="SSF50156">
    <property type="entry name" value="PDZ domain-like"/>
    <property type="match status" value="1"/>
</dbReference>
<keyword evidence="10" id="KW-1185">Reference proteome</keyword>
<dbReference type="GO" id="GO:0006508">
    <property type="term" value="P:proteolysis"/>
    <property type="evidence" value="ECO:0007669"/>
    <property type="project" value="UniProtKB-KW"/>
</dbReference>
<reference evidence="9" key="1">
    <citation type="submission" date="2020-12" db="EMBL/GenBank/DDBJ databases">
        <title>Geomonas sp. Red875, isolated from river sediment.</title>
        <authorList>
            <person name="Xu Z."/>
            <person name="Zhang Z."/>
            <person name="Masuda Y."/>
            <person name="Itoh H."/>
            <person name="Senoo K."/>
        </authorList>
    </citation>
    <scope>NUCLEOTIDE SEQUENCE</scope>
    <source>
        <strain evidence="9">Red875</strain>
    </source>
</reference>
<dbReference type="Gene3D" id="3.90.226.10">
    <property type="entry name" value="2-enoyl-CoA Hydratase, Chain A, domain 1"/>
    <property type="match status" value="1"/>
</dbReference>
<dbReference type="Pfam" id="PF00656">
    <property type="entry name" value="Peptidase_C14"/>
    <property type="match status" value="1"/>
</dbReference>
<evidence type="ECO:0000256" key="3">
    <source>
        <dbReference type="ARBA" id="ARBA00022801"/>
    </source>
</evidence>
<evidence type="ECO:0000259" key="8">
    <source>
        <dbReference type="PROSITE" id="PS50106"/>
    </source>
</evidence>
<dbReference type="Pfam" id="PF13180">
    <property type="entry name" value="PDZ_2"/>
    <property type="match status" value="1"/>
</dbReference>
<dbReference type="PANTHER" id="PTHR32060:SF30">
    <property type="entry name" value="CARBOXY-TERMINAL PROCESSING PROTEASE CTPA"/>
    <property type="match status" value="1"/>
</dbReference>
<keyword evidence="7" id="KW-0732">Signal</keyword>
<dbReference type="CDD" id="cd07560">
    <property type="entry name" value="Peptidase_S41_CPP"/>
    <property type="match status" value="1"/>
</dbReference>
<dbReference type="InterPro" id="IPR001478">
    <property type="entry name" value="PDZ"/>
</dbReference>
<dbReference type="PANTHER" id="PTHR32060">
    <property type="entry name" value="TAIL-SPECIFIC PROTEASE"/>
    <property type="match status" value="1"/>
</dbReference>
<dbReference type="SMART" id="SM00228">
    <property type="entry name" value="PDZ"/>
    <property type="match status" value="1"/>
</dbReference>
<evidence type="ECO:0000256" key="2">
    <source>
        <dbReference type="ARBA" id="ARBA00022670"/>
    </source>
</evidence>
<keyword evidence="4 5" id="KW-0720">Serine protease</keyword>
<evidence type="ECO:0000256" key="1">
    <source>
        <dbReference type="ARBA" id="ARBA00009179"/>
    </source>
</evidence>
<feature type="chain" id="PRO_5035270581" evidence="7">
    <location>
        <begin position="21"/>
        <end position="1064"/>
    </location>
</feature>
<dbReference type="GO" id="GO:0008236">
    <property type="term" value="F:serine-type peptidase activity"/>
    <property type="evidence" value="ECO:0007669"/>
    <property type="project" value="UniProtKB-KW"/>
</dbReference>
<evidence type="ECO:0000256" key="5">
    <source>
        <dbReference type="RuleBase" id="RU004404"/>
    </source>
</evidence>
<dbReference type="FunFam" id="3.90.226.10:FF:000029">
    <property type="entry name" value="Peptidase, S41 family"/>
    <property type="match status" value="1"/>
</dbReference>